<dbReference type="RefSeq" id="XP_022476611.1">
    <property type="nucleotide sequence ID" value="XM_022616906.1"/>
</dbReference>
<feature type="compositionally biased region" description="Low complexity" evidence="2">
    <location>
        <begin position="120"/>
        <end position="132"/>
    </location>
</feature>
<evidence type="ECO:0000313" key="4">
    <source>
        <dbReference type="EMBL" id="OHE99463.1"/>
    </source>
</evidence>
<evidence type="ECO:0000256" key="1">
    <source>
        <dbReference type="SAM" id="Coils"/>
    </source>
</evidence>
<feature type="region of interest" description="Disordered" evidence="2">
    <location>
        <begin position="152"/>
        <end position="171"/>
    </location>
</feature>
<dbReference type="GeneID" id="34558416"/>
<dbReference type="EMBL" id="MJBS01000036">
    <property type="protein sequence ID" value="OHE99463.1"/>
    <property type="molecule type" value="Genomic_DNA"/>
</dbReference>
<accession>A0A1G4BDL7</accession>
<feature type="coiled-coil region" evidence="1">
    <location>
        <begin position="59"/>
        <end position="86"/>
    </location>
</feature>
<dbReference type="OrthoDB" id="4845940at2759"/>
<sequence>MKLFIEILRITLSLASRAADLAFADLDQTEICQLKDALDRAQTVIEHLEELKGVDQTQIVLLQARIDELTQTITSLHEENRRLKEQSPEPFSKIQEPRHLAQGPSSLQIIDISRTMLAVSSESPSASSPIEETTAIDLNDLNMDDAVKDGYLSVSDSGFEDLGSDAGSEST</sequence>
<dbReference type="AlphaFoldDB" id="A0A1G4BDL7"/>
<dbReference type="Proteomes" id="UP000176998">
    <property type="component" value="Unassembled WGS sequence"/>
</dbReference>
<feature type="region of interest" description="Disordered" evidence="2">
    <location>
        <begin position="120"/>
        <end position="141"/>
    </location>
</feature>
<evidence type="ECO:0000313" key="5">
    <source>
        <dbReference type="Proteomes" id="UP000176998"/>
    </source>
</evidence>
<organism evidence="4 5">
    <name type="scientific">Colletotrichum orchidophilum</name>
    <dbReference type="NCBI Taxonomy" id="1209926"/>
    <lineage>
        <taxon>Eukaryota</taxon>
        <taxon>Fungi</taxon>
        <taxon>Dikarya</taxon>
        <taxon>Ascomycota</taxon>
        <taxon>Pezizomycotina</taxon>
        <taxon>Sordariomycetes</taxon>
        <taxon>Hypocreomycetidae</taxon>
        <taxon>Glomerellales</taxon>
        <taxon>Glomerellaceae</taxon>
        <taxon>Colletotrichum</taxon>
    </lineage>
</organism>
<feature type="signal peptide" evidence="3">
    <location>
        <begin position="1"/>
        <end position="15"/>
    </location>
</feature>
<protein>
    <submittedName>
        <fullName evidence="4">Uncharacterized protein</fullName>
    </submittedName>
</protein>
<proteinExistence type="predicted"/>
<evidence type="ECO:0000256" key="3">
    <source>
        <dbReference type="SAM" id="SignalP"/>
    </source>
</evidence>
<evidence type="ECO:0000256" key="2">
    <source>
        <dbReference type="SAM" id="MobiDB-lite"/>
    </source>
</evidence>
<keyword evidence="3" id="KW-0732">Signal</keyword>
<comment type="caution">
    <text evidence="4">The sequence shown here is derived from an EMBL/GenBank/DDBJ whole genome shotgun (WGS) entry which is preliminary data.</text>
</comment>
<gene>
    <name evidence="4" type="ORF">CORC01_05263</name>
</gene>
<name>A0A1G4BDL7_9PEZI</name>
<keyword evidence="1" id="KW-0175">Coiled coil</keyword>
<reference evidence="4 5" key="1">
    <citation type="submission" date="2016-09" db="EMBL/GenBank/DDBJ databases">
        <authorList>
            <person name="Capua I."/>
            <person name="De Benedictis P."/>
            <person name="Joannis T."/>
            <person name="Lombin L.H."/>
            <person name="Cattoli G."/>
        </authorList>
    </citation>
    <scope>NUCLEOTIDE SEQUENCE [LARGE SCALE GENOMIC DNA]</scope>
    <source>
        <strain evidence="4 5">IMI 309357</strain>
    </source>
</reference>
<keyword evidence="5" id="KW-1185">Reference proteome</keyword>
<feature type="chain" id="PRO_5013085464" evidence="3">
    <location>
        <begin position="16"/>
        <end position="171"/>
    </location>
</feature>